<evidence type="ECO:0000313" key="3">
    <source>
        <dbReference type="EMBL" id="KAF5929605.1"/>
    </source>
</evidence>
<keyword evidence="4" id="KW-1185">Reference proteome</keyword>
<evidence type="ECO:0000256" key="1">
    <source>
        <dbReference type="SAM" id="MobiDB-lite"/>
    </source>
</evidence>
<dbReference type="EMBL" id="JACDTQ010000021">
    <property type="protein sequence ID" value="KAF5929605.1"/>
    <property type="molecule type" value="Genomic_DNA"/>
</dbReference>
<feature type="compositionally biased region" description="Basic and acidic residues" evidence="1">
    <location>
        <begin position="15"/>
        <end position="31"/>
    </location>
</feature>
<evidence type="ECO:0000313" key="4">
    <source>
        <dbReference type="Proteomes" id="UP000551758"/>
    </source>
</evidence>
<feature type="compositionally biased region" description="Basic and acidic residues" evidence="1">
    <location>
        <begin position="41"/>
        <end position="51"/>
    </location>
</feature>
<feature type="region of interest" description="Disordered" evidence="1">
    <location>
        <begin position="1"/>
        <end position="67"/>
    </location>
</feature>
<organism evidence="3 4">
    <name type="scientific">Diceros bicornis minor</name>
    <name type="common">South-central black rhinoceros</name>
    <dbReference type="NCBI Taxonomy" id="77932"/>
    <lineage>
        <taxon>Eukaryota</taxon>
        <taxon>Metazoa</taxon>
        <taxon>Chordata</taxon>
        <taxon>Craniata</taxon>
        <taxon>Vertebrata</taxon>
        <taxon>Euteleostomi</taxon>
        <taxon>Mammalia</taxon>
        <taxon>Eutheria</taxon>
        <taxon>Laurasiatheria</taxon>
        <taxon>Perissodactyla</taxon>
        <taxon>Rhinocerotidae</taxon>
        <taxon>Diceros</taxon>
    </lineage>
</organism>
<keyword evidence="2" id="KW-1133">Transmembrane helix</keyword>
<keyword evidence="2" id="KW-0472">Membrane</keyword>
<reference evidence="3 4" key="1">
    <citation type="journal article" date="2020" name="Mol. Biol. Evol.">
        <title>Interspecific Gene Flow and the Evolution of Specialization in Black and White Rhinoceros.</title>
        <authorList>
            <person name="Moodley Y."/>
            <person name="Westbury M.V."/>
            <person name="Russo I.M."/>
            <person name="Gopalakrishnan S."/>
            <person name="Rakotoarivelo A."/>
            <person name="Olsen R.A."/>
            <person name="Prost S."/>
            <person name="Tunstall T."/>
            <person name="Ryder O.A."/>
            <person name="Dalen L."/>
            <person name="Bruford M.W."/>
        </authorList>
    </citation>
    <scope>NUCLEOTIDE SEQUENCE [LARGE SCALE GENOMIC DNA]</scope>
    <source>
        <strain evidence="3">SBR-YM</strain>
        <tissue evidence="3">Skin</tissue>
    </source>
</reference>
<dbReference type="AlphaFoldDB" id="A0A7J7FNI1"/>
<name>A0A7J7FNI1_DICBM</name>
<proteinExistence type="predicted"/>
<protein>
    <submittedName>
        <fullName evidence="3">Uncharacterized protein</fullName>
    </submittedName>
</protein>
<comment type="caution">
    <text evidence="3">The sequence shown here is derived from an EMBL/GenBank/DDBJ whole genome shotgun (WGS) entry which is preliminary data.</text>
</comment>
<feature type="region of interest" description="Disordered" evidence="1">
    <location>
        <begin position="268"/>
        <end position="297"/>
    </location>
</feature>
<accession>A0A7J7FNI1</accession>
<keyword evidence="2" id="KW-0812">Transmembrane</keyword>
<sequence length="313" mass="35403">MEDSNANTHHKRRSRDGNLELEKKCRSEHGGHLKRAASTGRRPETRTKNWKEPLPSSKTRSFPVRRVHELSTAALSAESRLNEERRENDHNRQMLVKVELMFQAFPSDPFPPAVPHAAHRGPKGSGIPWIMRSPRKEEVTLGGLQDPGSHADAVLYCIANGEIKWKVHWTKYLSGILTLLVPSLCILPGLVISALYVKGEGQEGAHVTKFDSAGYFKQQPSYRLERAIQSEGGKSTCFRDIEVHLELKLFVGDSDRIKTSVQEKYNDSDEGDYKLARKGRKQNHKGRTASNNRSSDPPEGWWYSLLLMADKIE</sequence>
<evidence type="ECO:0000256" key="2">
    <source>
        <dbReference type="SAM" id="Phobius"/>
    </source>
</evidence>
<feature type="transmembrane region" description="Helical" evidence="2">
    <location>
        <begin position="172"/>
        <end position="197"/>
    </location>
</feature>
<feature type="compositionally biased region" description="Basic residues" evidence="1">
    <location>
        <begin position="276"/>
        <end position="287"/>
    </location>
</feature>
<dbReference type="Proteomes" id="UP000551758">
    <property type="component" value="Unassembled WGS sequence"/>
</dbReference>
<gene>
    <name evidence="3" type="ORF">HPG69_016662</name>
</gene>